<protein>
    <submittedName>
        <fullName evidence="1">Uncharacterized protein</fullName>
    </submittedName>
</protein>
<evidence type="ECO:0000313" key="1">
    <source>
        <dbReference type="EMBL" id="KAL2722559.1"/>
    </source>
</evidence>
<name>A0ABD2APM8_VESSQ</name>
<accession>A0ABD2APM8</accession>
<comment type="caution">
    <text evidence="1">The sequence shown here is derived from an EMBL/GenBank/DDBJ whole genome shotgun (WGS) entry which is preliminary data.</text>
</comment>
<organism evidence="1 2">
    <name type="scientific">Vespula squamosa</name>
    <name type="common">Southern yellow jacket</name>
    <name type="synonym">Wasp</name>
    <dbReference type="NCBI Taxonomy" id="30214"/>
    <lineage>
        <taxon>Eukaryota</taxon>
        <taxon>Metazoa</taxon>
        <taxon>Ecdysozoa</taxon>
        <taxon>Arthropoda</taxon>
        <taxon>Hexapoda</taxon>
        <taxon>Insecta</taxon>
        <taxon>Pterygota</taxon>
        <taxon>Neoptera</taxon>
        <taxon>Endopterygota</taxon>
        <taxon>Hymenoptera</taxon>
        <taxon>Apocrita</taxon>
        <taxon>Aculeata</taxon>
        <taxon>Vespoidea</taxon>
        <taxon>Vespidae</taxon>
        <taxon>Vespinae</taxon>
        <taxon>Vespula</taxon>
    </lineage>
</organism>
<evidence type="ECO:0000313" key="2">
    <source>
        <dbReference type="Proteomes" id="UP001607302"/>
    </source>
</evidence>
<reference evidence="1 2" key="1">
    <citation type="journal article" date="2024" name="Ann. Entomol. Soc. Am.">
        <title>Genomic analyses of the southern and eastern yellowjacket wasps (Hymenoptera: Vespidae) reveal evolutionary signatures of social life.</title>
        <authorList>
            <person name="Catto M.A."/>
            <person name="Caine P.B."/>
            <person name="Orr S.E."/>
            <person name="Hunt B.G."/>
            <person name="Goodisman M.A.D."/>
        </authorList>
    </citation>
    <scope>NUCLEOTIDE SEQUENCE [LARGE SCALE GENOMIC DNA]</scope>
    <source>
        <strain evidence="1">233</strain>
        <tissue evidence="1">Head and thorax</tissue>
    </source>
</reference>
<dbReference type="EMBL" id="JAUDFV010000141">
    <property type="protein sequence ID" value="KAL2722559.1"/>
    <property type="molecule type" value="Genomic_DNA"/>
</dbReference>
<gene>
    <name evidence="1" type="ORF">V1478_009422</name>
</gene>
<proteinExistence type="predicted"/>
<dbReference type="Proteomes" id="UP001607302">
    <property type="component" value="Unassembled WGS sequence"/>
</dbReference>
<sequence>MEDYIALNRPIFHSRDYIERLEIPKRAKKHAAASALGVAIRPPMRGQASSRGLDRGVERSLESDSLGRLNSPLGVVSRMRNTCVLKQA</sequence>
<dbReference type="AlphaFoldDB" id="A0ABD2APM8"/>
<keyword evidence="2" id="KW-1185">Reference proteome</keyword>